<dbReference type="NCBIfam" id="NF002461">
    <property type="entry name" value="PRK01663.1"/>
    <property type="match status" value="1"/>
</dbReference>
<reference evidence="12" key="1">
    <citation type="submission" date="2016-01" db="EMBL/GenBank/DDBJ databases">
        <authorList>
            <person name="Peeters C."/>
        </authorList>
    </citation>
    <scope>NUCLEOTIDE SEQUENCE [LARGE SCALE GENOMIC DNA]</scope>
    <source>
        <strain evidence="12">LMG 22934</strain>
    </source>
</reference>
<comment type="similarity">
    <text evidence="2 10">Belongs to the dicarboxylate/amino acid:cation symporter (DAACS) (TC 2.A.23) family.</text>
</comment>
<dbReference type="FunFam" id="1.10.3860.10:FF:000001">
    <property type="entry name" value="C4-dicarboxylate transport protein"/>
    <property type="match status" value="1"/>
</dbReference>
<evidence type="ECO:0000256" key="5">
    <source>
        <dbReference type="ARBA" id="ARBA00022692"/>
    </source>
</evidence>
<feature type="transmembrane region" description="Helical" evidence="10">
    <location>
        <begin position="227"/>
        <end position="251"/>
    </location>
</feature>
<dbReference type="HAMAP" id="MF_01300">
    <property type="entry name" value="C4_dicarb_transport"/>
    <property type="match status" value="1"/>
</dbReference>
<dbReference type="RefSeq" id="WP_087665614.1">
    <property type="nucleotide sequence ID" value="NZ_FCNW02000001.1"/>
</dbReference>
<dbReference type="GO" id="GO:0015366">
    <property type="term" value="F:malate:proton symporter activity"/>
    <property type="evidence" value="ECO:0007669"/>
    <property type="project" value="TreeGrafter"/>
</dbReference>
<comment type="subcellular location">
    <subcellularLocation>
        <location evidence="1 10">Cell membrane</location>
        <topology evidence="1 10">Multi-pass membrane protein</topology>
    </subcellularLocation>
</comment>
<comment type="caution">
    <text evidence="12">The sequence shown here is derived from an EMBL/GenBank/DDBJ whole genome shotgun (WGS) entry which is preliminary data.</text>
</comment>
<protein>
    <recommendedName>
        <fullName evidence="10">C4-dicarboxylate transport protein</fullName>
    </recommendedName>
</protein>
<keyword evidence="6 10" id="KW-0769">Symport</keyword>
<dbReference type="AlphaFoldDB" id="A0A158F2T4"/>
<evidence type="ECO:0000256" key="4">
    <source>
        <dbReference type="ARBA" id="ARBA00022475"/>
    </source>
</evidence>
<feature type="transmembrane region" description="Helical" evidence="10">
    <location>
        <begin position="48"/>
        <end position="66"/>
    </location>
</feature>
<dbReference type="PRINTS" id="PR00173">
    <property type="entry name" value="EDTRNSPORT"/>
</dbReference>
<feature type="transmembrane region" description="Helical" evidence="10">
    <location>
        <begin position="347"/>
        <end position="373"/>
    </location>
</feature>
<feature type="transmembrane region" description="Helical" evidence="10">
    <location>
        <begin position="9"/>
        <end position="28"/>
    </location>
</feature>
<dbReference type="GO" id="GO:0015138">
    <property type="term" value="F:fumarate transmembrane transporter activity"/>
    <property type="evidence" value="ECO:0007669"/>
    <property type="project" value="TreeGrafter"/>
</dbReference>
<dbReference type="Pfam" id="PF00375">
    <property type="entry name" value="SDF"/>
    <property type="match status" value="1"/>
</dbReference>
<keyword evidence="5 10" id="KW-0812">Transmembrane</keyword>
<dbReference type="InterPro" id="IPR036458">
    <property type="entry name" value="Na:dicarbo_symporter_sf"/>
</dbReference>
<evidence type="ECO:0000256" key="7">
    <source>
        <dbReference type="ARBA" id="ARBA00022989"/>
    </source>
</evidence>
<evidence type="ECO:0000256" key="8">
    <source>
        <dbReference type="ARBA" id="ARBA00023136"/>
    </source>
</evidence>
<evidence type="ECO:0000313" key="12">
    <source>
        <dbReference type="EMBL" id="SAL14136.1"/>
    </source>
</evidence>
<gene>
    <name evidence="10" type="primary">dctA</name>
    <name evidence="12" type="ORF">AWB65_00515</name>
</gene>
<comment type="function">
    <text evidence="10">Responsible for the transport of dicarboxylates such as succinate, fumarate, and malate across the membrane.</text>
</comment>
<keyword evidence="3 10" id="KW-0813">Transport</keyword>
<dbReference type="PANTHER" id="PTHR42865:SF1">
    <property type="entry name" value="AEROBIC C4-DICARBOXYLATE TRANSPORT PROTEIN"/>
    <property type="match status" value="1"/>
</dbReference>
<sequence length="433" mass="45823">MTKKPFYKVLYVQVLIAIAVGIALGHFYPTFATDMKPLGDGFIKLIKMVIGPIIFCTVVTGIAGMEDMKKVGRVGGKALLYFEIVSSFALVIGLAATHILKPGAGFNVDPATLDGKAVASYAAKAHGQSTVDFLMHIIPDTLVSAFAQGEILQILLIALLFGAVLAHLGDRGRVVTTFIEGLSGVLFGMVGIITKLAPIGAFGAMAFTIGKYGIGSLVPMLKLIGTFYLTSIIFVVVVLGSIAKVVGFNILRFISYIKEEMLIVLGTSSSEAALPQLMLKLEKLGCSRSVVGLVVPTGYSFNLDGTNIYMTMAVLFIAQATNTDLTWTQQLTLLAVTMLTSKGASGVTGAGFITLAATLAVVPTIPLAGMVLILGIDRFMSECRALTNIVGNGVATVVVSAWEKELDRNKMRNALSGNPVADTEEEPVPLKQH</sequence>
<name>A0A158F2T4_9BURK</name>
<evidence type="ECO:0000256" key="3">
    <source>
        <dbReference type="ARBA" id="ARBA00022448"/>
    </source>
</evidence>
<dbReference type="InterPro" id="IPR018107">
    <property type="entry name" value="Na-dicarboxylate_symporter_CS"/>
</dbReference>
<evidence type="ECO:0000313" key="13">
    <source>
        <dbReference type="Proteomes" id="UP000054977"/>
    </source>
</evidence>
<dbReference type="NCBIfam" id="NF009587">
    <property type="entry name" value="PRK13027.1"/>
    <property type="match status" value="1"/>
</dbReference>
<feature type="transmembrane region" description="Helical" evidence="10">
    <location>
        <begin position="151"/>
        <end position="169"/>
    </location>
</feature>
<organism evidence="12 13">
    <name type="scientific">Caballeronia humi</name>
    <dbReference type="NCBI Taxonomy" id="326474"/>
    <lineage>
        <taxon>Bacteria</taxon>
        <taxon>Pseudomonadati</taxon>
        <taxon>Pseudomonadota</taxon>
        <taxon>Betaproteobacteria</taxon>
        <taxon>Burkholderiales</taxon>
        <taxon>Burkholderiaceae</taxon>
        <taxon>Caballeronia</taxon>
    </lineage>
</organism>
<evidence type="ECO:0000256" key="11">
    <source>
        <dbReference type="SAM" id="MobiDB-lite"/>
    </source>
</evidence>
<dbReference type="InterPro" id="IPR023954">
    <property type="entry name" value="C4_dicarb_transport"/>
</dbReference>
<keyword evidence="4 10" id="KW-1003">Cell membrane</keyword>
<keyword evidence="13" id="KW-1185">Reference proteome</keyword>
<evidence type="ECO:0000256" key="6">
    <source>
        <dbReference type="ARBA" id="ARBA00022847"/>
    </source>
</evidence>
<comment type="caution">
    <text evidence="10">Lacks conserved residue(s) required for the propagation of feature annotation.</text>
</comment>
<dbReference type="InterPro" id="IPR001991">
    <property type="entry name" value="Na-dicarboxylate_symporter"/>
</dbReference>
<dbReference type="GO" id="GO:0070778">
    <property type="term" value="P:L-aspartate transmembrane transport"/>
    <property type="evidence" value="ECO:0007669"/>
    <property type="project" value="TreeGrafter"/>
</dbReference>
<feature type="transmembrane region" description="Helical" evidence="10">
    <location>
        <begin position="78"/>
        <end position="100"/>
    </location>
</feature>
<keyword evidence="7 10" id="KW-1133">Transmembrane helix</keyword>
<dbReference type="OrthoDB" id="9766690at2"/>
<dbReference type="EMBL" id="FCNW02000001">
    <property type="protein sequence ID" value="SAL14136.1"/>
    <property type="molecule type" value="Genomic_DNA"/>
</dbReference>
<dbReference type="GO" id="GO:0015141">
    <property type="term" value="F:succinate transmembrane transporter activity"/>
    <property type="evidence" value="ECO:0007669"/>
    <property type="project" value="TreeGrafter"/>
</dbReference>
<accession>A0A158F2T4</accession>
<feature type="region of interest" description="Disordered" evidence="11">
    <location>
        <begin position="413"/>
        <end position="433"/>
    </location>
</feature>
<dbReference type="PROSITE" id="PS00714">
    <property type="entry name" value="NA_DICARBOXYL_SYMP_2"/>
    <property type="match status" value="1"/>
</dbReference>
<dbReference type="Gene3D" id="1.10.3860.10">
    <property type="entry name" value="Sodium:dicarboxylate symporter"/>
    <property type="match status" value="1"/>
</dbReference>
<keyword evidence="8 10" id="KW-0472">Membrane</keyword>
<proteinExistence type="inferred from homology"/>
<dbReference type="SUPFAM" id="SSF118215">
    <property type="entry name" value="Proton glutamate symport protein"/>
    <property type="match status" value="1"/>
</dbReference>
<feature type="transmembrane region" description="Helical" evidence="10">
    <location>
        <begin position="181"/>
        <end position="207"/>
    </location>
</feature>
<dbReference type="GO" id="GO:0005886">
    <property type="term" value="C:plasma membrane"/>
    <property type="evidence" value="ECO:0007669"/>
    <property type="project" value="UniProtKB-SubCell"/>
</dbReference>
<dbReference type="PANTHER" id="PTHR42865">
    <property type="entry name" value="PROTON/GLUTAMATE-ASPARTATE SYMPORTER"/>
    <property type="match status" value="1"/>
</dbReference>
<dbReference type="PROSITE" id="PS00713">
    <property type="entry name" value="NA_DICARBOXYL_SYMP_1"/>
    <property type="match status" value="1"/>
</dbReference>
<evidence type="ECO:0000256" key="10">
    <source>
        <dbReference type="HAMAP-Rule" id="MF_01300"/>
    </source>
</evidence>
<dbReference type="STRING" id="326474.AWB65_00515"/>
<dbReference type="Proteomes" id="UP000054977">
    <property type="component" value="Unassembled WGS sequence"/>
</dbReference>
<evidence type="ECO:0000256" key="9">
    <source>
        <dbReference type="ARBA" id="ARBA00053346"/>
    </source>
</evidence>
<comment type="function">
    <text evidence="9">Responsible for the transport of dicarboxylates such as succinate, fumarate, and malate from the periplasm across the membrane.</text>
</comment>
<evidence type="ECO:0000256" key="2">
    <source>
        <dbReference type="ARBA" id="ARBA00006148"/>
    </source>
</evidence>
<evidence type="ECO:0000256" key="1">
    <source>
        <dbReference type="ARBA" id="ARBA00004651"/>
    </source>
</evidence>